<accession>H6Q8F9</accession>
<dbReference type="KEGG" id="pog:Pogu_0939"/>
<proteinExistence type="predicted"/>
<name>H6Q8F9_PYROT</name>
<dbReference type="AlphaFoldDB" id="H6Q8F9"/>
<dbReference type="EMBL" id="CP003316">
    <property type="protein sequence ID" value="AFA38966.1"/>
    <property type="molecule type" value="Genomic_DNA"/>
</dbReference>
<reference evidence="1 2" key="1">
    <citation type="journal article" date="2012" name="Stand. Genomic Sci.">
        <title>Complete genome sequence of Pyrobaculum oguniense.</title>
        <authorList>
            <person name="Bernick D.L."/>
            <person name="Karplus K."/>
            <person name="Lui L.M."/>
            <person name="Coker J.K."/>
            <person name="Murphy J.N."/>
            <person name="Chan P.P."/>
            <person name="Cozen A.E."/>
            <person name="Lowe T.M."/>
        </authorList>
    </citation>
    <scope>NUCLEOTIDE SEQUENCE [LARGE SCALE GENOMIC DNA]</scope>
    <source>
        <strain evidence="1 2">TE7</strain>
    </source>
</reference>
<sequence>MHTSNVPPVNGKVAEDIAAYARGDEGMRPIAVYNISSSGERAYLVVAGKGHDIGYAVVKEKSGRYRAEGGGRATVRHLGDLETNIKYCNG</sequence>
<evidence type="ECO:0000313" key="1">
    <source>
        <dbReference type="EMBL" id="AFA38966.1"/>
    </source>
</evidence>
<protein>
    <submittedName>
        <fullName evidence="1">Uncharacterized protein</fullName>
    </submittedName>
</protein>
<gene>
    <name evidence="1" type="ordered locus">Pogu_0939</name>
</gene>
<dbReference type="HOGENOM" id="CLU_2433990_0_0_2"/>
<organism evidence="1 2">
    <name type="scientific">Pyrobaculum oguniense (strain DSM 13380 / JCM 10595 / TE7)</name>
    <dbReference type="NCBI Taxonomy" id="698757"/>
    <lineage>
        <taxon>Archaea</taxon>
        <taxon>Thermoproteota</taxon>
        <taxon>Thermoprotei</taxon>
        <taxon>Thermoproteales</taxon>
        <taxon>Thermoproteaceae</taxon>
        <taxon>Pyrobaculum</taxon>
    </lineage>
</organism>
<keyword evidence="2" id="KW-1185">Reference proteome</keyword>
<evidence type="ECO:0000313" key="2">
    <source>
        <dbReference type="Proteomes" id="UP000009062"/>
    </source>
</evidence>
<dbReference type="Proteomes" id="UP000009062">
    <property type="component" value="Chromosome"/>
</dbReference>